<dbReference type="EMBL" id="DWWB01000077">
    <property type="protein sequence ID" value="HJC67548.1"/>
    <property type="molecule type" value="Genomic_DNA"/>
</dbReference>
<keyword evidence="8 9" id="KW-0472">Membrane</keyword>
<dbReference type="AlphaFoldDB" id="A0A9D2PUI7"/>
<evidence type="ECO:0000256" key="5">
    <source>
        <dbReference type="ARBA" id="ARBA00022683"/>
    </source>
</evidence>
<dbReference type="InterPro" id="IPR050303">
    <property type="entry name" value="GatZ_KbaZ_carbometab"/>
</dbReference>
<feature type="transmembrane region" description="Helical" evidence="9">
    <location>
        <begin position="75"/>
        <end position="103"/>
    </location>
</feature>
<evidence type="ECO:0000256" key="7">
    <source>
        <dbReference type="ARBA" id="ARBA00022989"/>
    </source>
</evidence>
<evidence type="ECO:0000256" key="9">
    <source>
        <dbReference type="SAM" id="Phobius"/>
    </source>
</evidence>
<reference evidence="10" key="2">
    <citation type="submission" date="2021-04" db="EMBL/GenBank/DDBJ databases">
        <authorList>
            <person name="Gilroy R."/>
        </authorList>
    </citation>
    <scope>NUCLEOTIDE SEQUENCE</scope>
    <source>
        <strain evidence="10">CHK198-12963</strain>
    </source>
</reference>
<reference evidence="10" key="1">
    <citation type="journal article" date="2021" name="PeerJ">
        <title>Extensive microbial diversity within the chicken gut microbiome revealed by metagenomics and culture.</title>
        <authorList>
            <person name="Gilroy R."/>
            <person name="Ravi A."/>
            <person name="Getino M."/>
            <person name="Pursley I."/>
            <person name="Horton D.L."/>
            <person name="Alikhan N.F."/>
            <person name="Baker D."/>
            <person name="Gharbi K."/>
            <person name="Hall N."/>
            <person name="Watson M."/>
            <person name="Adriaenssens E.M."/>
            <person name="Foster-Nyarko E."/>
            <person name="Jarju S."/>
            <person name="Secka A."/>
            <person name="Antonio M."/>
            <person name="Oren A."/>
            <person name="Chaudhuri R.R."/>
            <person name="La Ragione R."/>
            <person name="Hildebrand F."/>
            <person name="Pallen M.J."/>
        </authorList>
    </citation>
    <scope>NUCLEOTIDE SEQUENCE</scope>
    <source>
        <strain evidence="10">CHK198-12963</strain>
    </source>
</reference>
<evidence type="ECO:0000313" key="11">
    <source>
        <dbReference type="Proteomes" id="UP000823863"/>
    </source>
</evidence>
<evidence type="ECO:0000256" key="3">
    <source>
        <dbReference type="ARBA" id="ARBA00022475"/>
    </source>
</evidence>
<evidence type="ECO:0000256" key="6">
    <source>
        <dbReference type="ARBA" id="ARBA00022692"/>
    </source>
</evidence>
<comment type="subcellular location">
    <subcellularLocation>
        <location evidence="1">Cell membrane</location>
        <topology evidence="1">Multi-pass membrane protein</topology>
    </subcellularLocation>
</comment>
<dbReference type="PANTHER" id="PTHR32502:SF8">
    <property type="entry name" value="N-ACETYLGALACTOSAMINE PERMEASE IIC COMPONENT 1"/>
    <property type="match status" value="1"/>
</dbReference>
<dbReference type="PROSITE" id="PS51106">
    <property type="entry name" value="PTS_EIIC_TYPE_4"/>
    <property type="match status" value="1"/>
</dbReference>
<keyword evidence="4 10" id="KW-0762">Sugar transport</keyword>
<keyword evidence="2" id="KW-0813">Transport</keyword>
<dbReference type="Proteomes" id="UP000823863">
    <property type="component" value="Unassembled WGS sequence"/>
</dbReference>
<evidence type="ECO:0000256" key="2">
    <source>
        <dbReference type="ARBA" id="ARBA00022448"/>
    </source>
</evidence>
<evidence type="ECO:0000256" key="4">
    <source>
        <dbReference type="ARBA" id="ARBA00022597"/>
    </source>
</evidence>
<protein>
    <submittedName>
        <fullName evidence="10">PTS sugar transporter subunit IIC</fullName>
    </submittedName>
</protein>
<dbReference type="GO" id="GO:0005886">
    <property type="term" value="C:plasma membrane"/>
    <property type="evidence" value="ECO:0007669"/>
    <property type="project" value="UniProtKB-SubCell"/>
</dbReference>
<evidence type="ECO:0000256" key="8">
    <source>
        <dbReference type="ARBA" id="ARBA00023136"/>
    </source>
</evidence>
<dbReference type="InterPro" id="IPR004700">
    <property type="entry name" value="PTS_IIC_man"/>
</dbReference>
<gene>
    <name evidence="10" type="ORF">H9931_12695</name>
</gene>
<feature type="transmembrane region" description="Helical" evidence="9">
    <location>
        <begin position="145"/>
        <end position="165"/>
    </location>
</feature>
<evidence type="ECO:0000256" key="1">
    <source>
        <dbReference type="ARBA" id="ARBA00004651"/>
    </source>
</evidence>
<feature type="transmembrane region" description="Helical" evidence="9">
    <location>
        <begin position="6"/>
        <end position="24"/>
    </location>
</feature>
<keyword evidence="6 9" id="KW-0812">Transmembrane</keyword>
<keyword evidence="7 9" id="KW-1133">Transmembrane helix</keyword>
<evidence type="ECO:0000313" key="10">
    <source>
        <dbReference type="EMBL" id="HJC67548.1"/>
    </source>
</evidence>
<sequence>MSLLIQAILVSLIVWIGFLDKAFLHSFIYRPICIGPLVGLVMGDLSIGLQVGASVELMFLAVVFVGVAIPPDEVLSSAIATAFACLAGNTEIGIATALPIAVIGQIFRQTRNTTIYELTQRKVEQAAAEANPKGIILWTSIIPSFVEYVLFGLPAFIAVYFGASYVQAIIDFIPEKVISGIAAGGGLIGAVGVALLLSTIKSRQAWPYFLVGFFFASYLGVNMIGIAVVAVVCVALTYYAEKKEA</sequence>
<organism evidence="10 11">
    <name type="scientific">Candidatus Enterocloster excrementigallinarum</name>
    <dbReference type="NCBI Taxonomy" id="2838558"/>
    <lineage>
        <taxon>Bacteria</taxon>
        <taxon>Bacillati</taxon>
        <taxon>Bacillota</taxon>
        <taxon>Clostridia</taxon>
        <taxon>Lachnospirales</taxon>
        <taxon>Lachnospiraceae</taxon>
        <taxon>Enterocloster</taxon>
    </lineage>
</organism>
<comment type="caution">
    <text evidence="10">The sequence shown here is derived from an EMBL/GenBank/DDBJ whole genome shotgun (WGS) entry which is preliminary data.</text>
</comment>
<accession>A0A9D2PUI7</accession>
<feature type="transmembrane region" description="Helical" evidence="9">
    <location>
        <begin position="209"/>
        <end position="240"/>
    </location>
</feature>
<dbReference type="PANTHER" id="PTHR32502">
    <property type="entry name" value="N-ACETYLGALACTOSAMINE PERMEASE II COMPONENT-RELATED"/>
    <property type="match status" value="1"/>
</dbReference>
<keyword evidence="5" id="KW-0598">Phosphotransferase system</keyword>
<dbReference type="Pfam" id="PF03609">
    <property type="entry name" value="EII-Sor"/>
    <property type="match status" value="1"/>
</dbReference>
<feature type="transmembrane region" description="Helical" evidence="9">
    <location>
        <begin position="45"/>
        <end position="69"/>
    </location>
</feature>
<keyword evidence="3" id="KW-1003">Cell membrane</keyword>
<dbReference type="GO" id="GO:0009401">
    <property type="term" value="P:phosphoenolpyruvate-dependent sugar phosphotransferase system"/>
    <property type="evidence" value="ECO:0007669"/>
    <property type="project" value="UniProtKB-KW"/>
</dbReference>
<feature type="transmembrane region" description="Helical" evidence="9">
    <location>
        <begin position="177"/>
        <end position="197"/>
    </location>
</feature>
<proteinExistence type="predicted"/>
<name>A0A9D2PUI7_9FIRM</name>